<protein>
    <submittedName>
        <fullName evidence="1">Uncharacterized protein</fullName>
    </submittedName>
</protein>
<evidence type="ECO:0000313" key="2">
    <source>
        <dbReference type="Proteomes" id="UP000184480"/>
    </source>
</evidence>
<accession>A0A1M5C9N3</accession>
<dbReference type="RefSeq" id="WP_062179427.1">
    <property type="nucleotide sequence ID" value="NZ_BBXL01000007.1"/>
</dbReference>
<dbReference type="STRING" id="1346286.SAMN05444362_10782"/>
<dbReference type="OrthoDB" id="999541at2"/>
<dbReference type="EMBL" id="FQUC01000007">
    <property type="protein sequence ID" value="SHF51366.1"/>
    <property type="molecule type" value="Genomic_DNA"/>
</dbReference>
<reference evidence="2" key="1">
    <citation type="submission" date="2016-11" db="EMBL/GenBank/DDBJ databases">
        <authorList>
            <person name="Varghese N."/>
            <person name="Submissions S."/>
        </authorList>
    </citation>
    <scope>NUCLEOTIDE SEQUENCE [LARGE SCALE GENOMIC DNA]</scope>
    <source>
        <strain evidence="2">DSM 27370</strain>
    </source>
</reference>
<proteinExistence type="predicted"/>
<evidence type="ECO:0000313" key="1">
    <source>
        <dbReference type="EMBL" id="SHF51366.1"/>
    </source>
</evidence>
<dbReference type="PROSITE" id="PS51257">
    <property type="entry name" value="PROKAR_LIPOPROTEIN"/>
    <property type="match status" value="1"/>
</dbReference>
<sequence>MKKYIFTVLIFYIFTACSKNENGEAFNFVAGQSFYLLDKDGNDRLNPQSEMAINAKKIRIYYLVDGERMEAIEYLHMMAPNAILDNPYGFGIGAPSPISNRSYYSIDVGLNCKGNDGDILYTYIEWDENDTDTIRSEIYRKNSVLKSTIVAFNDSVWTPNQLENRTIFTIIKP</sequence>
<dbReference type="AlphaFoldDB" id="A0A1M5C9N3"/>
<gene>
    <name evidence="1" type="ORF">SAMN05444362_10782</name>
</gene>
<dbReference type="Proteomes" id="UP000184480">
    <property type="component" value="Unassembled WGS sequence"/>
</dbReference>
<keyword evidence="2" id="KW-1185">Reference proteome</keyword>
<name>A0A1M5C9N3_9BACT</name>
<organism evidence="1 2">
    <name type="scientific">Dysgonomonas macrotermitis</name>
    <dbReference type="NCBI Taxonomy" id="1346286"/>
    <lineage>
        <taxon>Bacteria</taxon>
        <taxon>Pseudomonadati</taxon>
        <taxon>Bacteroidota</taxon>
        <taxon>Bacteroidia</taxon>
        <taxon>Bacteroidales</taxon>
        <taxon>Dysgonomonadaceae</taxon>
        <taxon>Dysgonomonas</taxon>
    </lineage>
</organism>